<gene>
    <name evidence="1" type="ORF">GF359_05635</name>
</gene>
<accession>A0A9D5QCH2</accession>
<evidence type="ECO:0000313" key="2">
    <source>
        <dbReference type="Proteomes" id="UP000630660"/>
    </source>
</evidence>
<protein>
    <submittedName>
        <fullName evidence="1">Uncharacterized protein</fullName>
    </submittedName>
</protein>
<dbReference type="EMBL" id="WJKJ01000179">
    <property type="protein sequence ID" value="MBD3364678.1"/>
    <property type="molecule type" value="Genomic_DNA"/>
</dbReference>
<dbReference type="AlphaFoldDB" id="A0A9D5QCH2"/>
<comment type="caution">
    <text evidence="1">The sequence shown here is derived from an EMBL/GenBank/DDBJ whole genome shotgun (WGS) entry which is preliminary data.</text>
</comment>
<evidence type="ECO:0000313" key="1">
    <source>
        <dbReference type="EMBL" id="MBD3364678.1"/>
    </source>
</evidence>
<proteinExistence type="predicted"/>
<name>A0A9D5QCH2_UNCW3</name>
<dbReference type="Proteomes" id="UP000630660">
    <property type="component" value="Unassembled WGS sequence"/>
</dbReference>
<reference evidence="1" key="1">
    <citation type="submission" date="2019-11" db="EMBL/GenBank/DDBJ databases">
        <title>Microbial mats filling the niche in hypersaline microbial mats.</title>
        <authorList>
            <person name="Wong H.L."/>
            <person name="Macleod F.I."/>
            <person name="White R.A. III"/>
            <person name="Burns B.P."/>
        </authorList>
    </citation>
    <scope>NUCLEOTIDE SEQUENCE</scope>
    <source>
        <strain evidence="1">Bin_327</strain>
    </source>
</reference>
<organism evidence="1 2">
    <name type="scientific">candidate division WOR-3 bacterium</name>
    <dbReference type="NCBI Taxonomy" id="2052148"/>
    <lineage>
        <taxon>Bacteria</taxon>
        <taxon>Bacteria division WOR-3</taxon>
    </lineage>
</organism>
<sequence>MLAGLVSVGCVSPYYGTAQVEKGWHVDLGLAAVSYMNDGELSGIYYLGTPPSTPQFYGVRGDAEVRYGFNEYIQCHGRMGLGYGTFGKIHTYEYTPVGDNFLVDVAAGPQFALPMPFEKGGQISPALRIEACYGYGDFFALPTLLVGVGDPEFLTLGARFYVHPWVPGDAFVGVHIGRFNILAGMNLATIVHPDYHRVPLIGTIGIGYSIK</sequence>